<dbReference type="InterPro" id="IPR003661">
    <property type="entry name" value="HisK_dim/P_dom"/>
</dbReference>
<sequence>MGEKAQEHGRAEEALRENEQMYRALFERSCDALITLKPPSWTFFVCNQAALDLFHVKNWEECSSLGLADISPPLQPDGKESAEKLREMIDITLQNGSHLFQWTIKRLNGHNFPSTILLSRINLGDITYLQATIRDITKEKQVEDEIRLLNQSMMMATNASLFGIWDMDLATDHLTWDESMFRLYHLSHGEFGSTPDSWISKIHPDDKARIREELDSAILGKKSFDAEFRIVWPDDSIRFIKACANALIDSNGDSVRLVGIQFDITDKKLYEWEVTQYAEQLGIKNLELEELSDELARLNQELDQKVRERTIELEEANRDLKQMDVLKSQFISIASHELRTPLIAMKGYLNLLLEGTRWNAPEDHHRIIEIISRNADRLSRIVSEILDISRIEENKLVLLQDWFYINSTIKEVAEELTLSLEKRGQTLNLELNDNLPQYFGDRDRITQVFINLLDNAIKFTPDKGTITIRTYLDQNSLVCEVEDTGIGIDPKDISQIFTRFFQVRDITTHRSGKDEFLAGGTGLGLSIVKGIIEAHQGTISATSTPGKGTVFQLKLPLQEQPSQPDRIGTKISECSPIQDAKPKDVPSYEQGRSQIVILLVDEEPEIKEVLHDLLSPSCLILTANTGATALKMAYASQPDLILLNVDIPGIMGRNIYNILKKNLKTYDIPIILMIPETNANFLQETEIFEDDQYVKTPLDYSNLQSLITKTVDK</sequence>
<evidence type="ECO:0000256" key="13">
    <source>
        <dbReference type="SAM" id="Coils"/>
    </source>
</evidence>
<comment type="subcellular location">
    <subcellularLocation>
        <location evidence="2">Cell membrane</location>
    </subcellularLocation>
</comment>
<dbReference type="PANTHER" id="PTHR43711:SF1">
    <property type="entry name" value="HISTIDINE KINASE 1"/>
    <property type="match status" value="1"/>
</dbReference>
<dbReference type="InterPro" id="IPR001789">
    <property type="entry name" value="Sig_transdc_resp-reg_receiver"/>
</dbReference>
<evidence type="ECO:0000256" key="8">
    <source>
        <dbReference type="ARBA" id="ARBA00022777"/>
    </source>
</evidence>
<feature type="domain" description="Response regulatory" evidence="15">
    <location>
        <begin position="596"/>
        <end position="711"/>
    </location>
</feature>
<dbReference type="Gene3D" id="3.30.450.20">
    <property type="entry name" value="PAS domain"/>
    <property type="match status" value="2"/>
</dbReference>
<dbReference type="GO" id="GO:0000155">
    <property type="term" value="F:phosphorelay sensor kinase activity"/>
    <property type="evidence" value="ECO:0007669"/>
    <property type="project" value="InterPro"/>
</dbReference>
<dbReference type="PANTHER" id="PTHR43711">
    <property type="entry name" value="TWO-COMPONENT HISTIDINE KINASE"/>
    <property type="match status" value="1"/>
</dbReference>
<keyword evidence="11" id="KW-0472">Membrane</keyword>
<dbReference type="SUPFAM" id="SSF55874">
    <property type="entry name" value="ATPase domain of HSP90 chaperone/DNA topoisomerase II/histidine kinase"/>
    <property type="match status" value="1"/>
</dbReference>
<organism evidence="17 18">
    <name type="scientific">Methanospirillum lacunae</name>
    <dbReference type="NCBI Taxonomy" id="668570"/>
    <lineage>
        <taxon>Archaea</taxon>
        <taxon>Methanobacteriati</taxon>
        <taxon>Methanobacteriota</taxon>
        <taxon>Stenosarchaea group</taxon>
        <taxon>Methanomicrobia</taxon>
        <taxon>Methanomicrobiales</taxon>
        <taxon>Methanospirillaceae</taxon>
        <taxon>Methanospirillum</taxon>
    </lineage>
</organism>
<evidence type="ECO:0000256" key="9">
    <source>
        <dbReference type="ARBA" id="ARBA00022840"/>
    </source>
</evidence>
<dbReference type="Gene3D" id="3.40.50.2300">
    <property type="match status" value="1"/>
</dbReference>
<dbReference type="RefSeq" id="WP_109970176.1">
    <property type="nucleotide sequence ID" value="NZ_CP176093.1"/>
</dbReference>
<dbReference type="PRINTS" id="PR00344">
    <property type="entry name" value="BCTRLSENSOR"/>
</dbReference>
<evidence type="ECO:0000256" key="2">
    <source>
        <dbReference type="ARBA" id="ARBA00004236"/>
    </source>
</evidence>
<evidence type="ECO:0000259" key="14">
    <source>
        <dbReference type="PROSITE" id="PS50109"/>
    </source>
</evidence>
<proteinExistence type="predicted"/>
<dbReference type="PROSITE" id="PS50113">
    <property type="entry name" value="PAC"/>
    <property type="match status" value="1"/>
</dbReference>
<dbReference type="GO" id="GO:0005886">
    <property type="term" value="C:plasma membrane"/>
    <property type="evidence" value="ECO:0007669"/>
    <property type="project" value="UniProtKB-SubCell"/>
</dbReference>
<dbReference type="InterPro" id="IPR050736">
    <property type="entry name" value="Sensor_HK_Regulatory"/>
</dbReference>
<dbReference type="InterPro" id="IPR000700">
    <property type="entry name" value="PAS-assoc_C"/>
</dbReference>
<evidence type="ECO:0000313" key="17">
    <source>
        <dbReference type="EMBL" id="PWR69852.1"/>
    </source>
</evidence>
<dbReference type="InterPro" id="IPR004358">
    <property type="entry name" value="Sig_transdc_His_kin-like_C"/>
</dbReference>
<dbReference type="InterPro" id="IPR013655">
    <property type="entry name" value="PAS_fold_3"/>
</dbReference>
<keyword evidence="6" id="KW-0808">Transferase</keyword>
<dbReference type="InterPro" id="IPR000014">
    <property type="entry name" value="PAS"/>
</dbReference>
<dbReference type="InterPro" id="IPR035965">
    <property type="entry name" value="PAS-like_dom_sf"/>
</dbReference>
<comment type="catalytic activity">
    <reaction evidence="1">
        <text>ATP + protein L-histidine = ADP + protein N-phospho-L-histidine.</text>
        <dbReference type="EC" id="2.7.13.3"/>
    </reaction>
</comment>
<keyword evidence="10" id="KW-0902">Two-component regulatory system</keyword>
<dbReference type="FunFam" id="1.10.287.130:FF:000001">
    <property type="entry name" value="Two-component sensor histidine kinase"/>
    <property type="match status" value="1"/>
</dbReference>
<feature type="domain" description="PAC" evidence="16">
    <location>
        <begin position="224"/>
        <end position="276"/>
    </location>
</feature>
<dbReference type="NCBIfam" id="TIGR00229">
    <property type="entry name" value="sensory_box"/>
    <property type="match status" value="1"/>
</dbReference>
<evidence type="ECO:0000256" key="12">
    <source>
        <dbReference type="PROSITE-ProRule" id="PRU00169"/>
    </source>
</evidence>
<reference evidence="17 18" key="1">
    <citation type="submission" date="2018-05" db="EMBL/GenBank/DDBJ databases">
        <title>Draft genome of Methanospirillum lacunae Ki8-1.</title>
        <authorList>
            <person name="Dueholm M.S."/>
            <person name="Nielsen P.H."/>
            <person name="Bakmann L.F."/>
            <person name="Otzen D.E."/>
        </authorList>
    </citation>
    <scope>NUCLEOTIDE SEQUENCE [LARGE SCALE GENOMIC DNA]</scope>
    <source>
        <strain evidence="17 18">Ki8-1</strain>
    </source>
</reference>
<evidence type="ECO:0000256" key="11">
    <source>
        <dbReference type="ARBA" id="ARBA00023136"/>
    </source>
</evidence>
<dbReference type="InterPro" id="IPR003594">
    <property type="entry name" value="HATPase_dom"/>
</dbReference>
<dbReference type="GeneID" id="97550111"/>
<keyword evidence="8" id="KW-0418">Kinase</keyword>
<dbReference type="SMART" id="SM00388">
    <property type="entry name" value="HisKA"/>
    <property type="match status" value="1"/>
</dbReference>
<keyword evidence="4" id="KW-1003">Cell membrane</keyword>
<keyword evidence="7" id="KW-0547">Nucleotide-binding</keyword>
<dbReference type="EMBL" id="QGMY01000018">
    <property type="protein sequence ID" value="PWR69852.1"/>
    <property type="molecule type" value="Genomic_DNA"/>
</dbReference>
<dbReference type="InterPro" id="IPR011006">
    <property type="entry name" value="CheY-like_superfamily"/>
</dbReference>
<keyword evidence="13" id="KW-0175">Coiled coil</keyword>
<dbReference type="SUPFAM" id="SSF52172">
    <property type="entry name" value="CheY-like"/>
    <property type="match status" value="1"/>
</dbReference>
<name>A0A2V2MP13_9EURY</name>
<evidence type="ECO:0000256" key="1">
    <source>
        <dbReference type="ARBA" id="ARBA00000085"/>
    </source>
</evidence>
<dbReference type="FunFam" id="3.30.565.10:FF:000023">
    <property type="entry name" value="PAS domain-containing sensor histidine kinase"/>
    <property type="match status" value="1"/>
</dbReference>
<evidence type="ECO:0000259" key="15">
    <source>
        <dbReference type="PROSITE" id="PS50110"/>
    </source>
</evidence>
<dbReference type="CDD" id="cd00082">
    <property type="entry name" value="HisKA"/>
    <property type="match status" value="1"/>
</dbReference>
<dbReference type="EC" id="2.7.13.3" evidence="3"/>
<evidence type="ECO:0000256" key="7">
    <source>
        <dbReference type="ARBA" id="ARBA00022741"/>
    </source>
</evidence>
<keyword evidence="18" id="KW-1185">Reference proteome</keyword>
<dbReference type="PROSITE" id="PS50109">
    <property type="entry name" value="HIS_KIN"/>
    <property type="match status" value="1"/>
</dbReference>
<dbReference type="Proteomes" id="UP000245657">
    <property type="component" value="Unassembled WGS sequence"/>
</dbReference>
<dbReference type="PROSITE" id="PS50110">
    <property type="entry name" value="RESPONSE_REGULATORY"/>
    <property type="match status" value="1"/>
</dbReference>
<dbReference type="Gene3D" id="2.10.70.100">
    <property type="match status" value="1"/>
</dbReference>
<dbReference type="InterPro" id="IPR036890">
    <property type="entry name" value="HATPase_C_sf"/>
</dbReference>
<dbReference type="OrthoDB" id="342253at2157"/>
<evidence type="ECO:0000256" key="10">
    <source>
        <dbReference type="ARBA" id="ARBA00023012"/>
    </source>
</evidence>
<dbReference type="Gene3D" id="3.30.565.10">
    <property type="entry name" value="Histidine kinase-like ATPase, C-terminal domain"/>
    <property type="match status" value="1"/>
</dbReference>
<dbReference type="SUPFAM" id="SSF47384">
    <property type="entry name" value="Homodimeric domain of signal transducing histidine kinase"/>
    <property type="match status" value="1"/>
</dbReference>
<dbReference type="SMART" id="SM00387">
    <property type="entry name" value="HATPase_c"/>
    <property type="match status" value="1"/>
</dbReference>
<dbReference type="Pfam" id="PF00072">
    <property type="entry name" value="Response_reg"/>
    <property type="match status" value="1"/>
</dbReference>
<accession>A0A2V2MP13</accession>
<evidence type="ECO:0000256" key="5">
    <source>
        <dbReference type="ARBA" id="ARBA00022553"/>
    </source>
</evidence>
<dbReference type="Pfam" id="PF00512">
    <property type="entry name" value="HisKA"/>
    <property type="match status" value="1"/>
</dbReference>
<evidence type="ECO:0000313" key="18">
    <source>
        <dbReference type="Proteomes" id="UP000245657"/>
    </source>
</evidence>
<gene>
    <name evidence="17" type="ORF">DK846_16885</name>
</gene>
<dbReference type="GO" id="GO:0005524">
    <property type="term" value="F:ATP binding"/>
    <property type="evidence" value="ECO:0007669"/>
    <property type="project" value="UniProtKB-KW"/>
</dbReference>
<evidence type="ECO:0000256" key="6">
    <source>
        <dbReference type="ARBA" id="ARBA00022679"/>
    </source>
</evidence>
<keyword evidence="9" id="KW-0067">ATP-binding</keyword>
<keyword evidence="5" id="KW-0597">Phosphoprotein</keyword>
<dbReference type="CDD" id="cd00130">
    <property type="entry name" value="PAS"/>
    <property type="match status" value="1"/>
</dbReference>
<dbReference type="CDD" id="cd16922">
    <property type="entry name" value="HATPase_EvgS-ArcB-TorS-like"/>
    <property type="match status" value="1"/>
</dbReference>
<feature type="coiled-coil region" evidence="13">
    <location>
        <begin position="281"/>
        <end position="319"/>
    </location>
</feature>
<feature type="domain" description="Histidine kinase" evidence="14">
    <location>
        <begin position="333"/>
        <end position="559"/>
    </location>
</feature>
<dbReference type="SUPFAM" id="SSF55785">
    <property type="entry name" value="PYP-like sensor domain (PAS domain)"/>
    <property type="match status" value="2"/>
</dbReference>
<evidence type="ECO:0000259" key="16">
    <source>
        <dbReference type="PROSITE" id="PS50113"/>
    </source>
</evidence>
<comment type="caution">
    <text evidence="12">Lacks conserved residue(s) required for the propagation of feature annotation.</text>
</comment>
<dbReference type="InterPro" id="IPR036097">
    <property type="entry name" value="HisK_dim/P_sf"/>
</dbReference>
<dbReference type="Gene3D" id="1.10.287.130">
    <property type="match status" value="1"/>
</dbReference>
<evidence type="ECO:0000256" key="3">
    <source>
        <dbReference type="ARBA" id="ARBA00012438"/>
    </source>
</evidence>
<dbReference type="Pfam" id="PF02518">
    <property type="entry name" value="HATPase_c"/>
    <property type="match status" value="1"/>
</dbReference>
<dbReference type="InterPro" id="IPR005467">
    <property type="entry name" value="His_kinase_dom"/>
</dbReference>
<protein>
    <recommendedName>
        <fullName evidence="3">histidine kinase</fullName>
        <ecNumber evidence="3">2.7.13.3</ecNumber>
    </recommendedName>
</protein>
<dbReference type="AlphaFoldDB" id="A0A2V2MP13"/>
<evidence type="ECO:0000256" key="4">
    <source>
        <dbReference type="ARBA" id="ARBA00022475"/>
    </source>
</evidence>
<dbReference type="Pfam" id="PF08447">
    <property type="entry name" value="PAS_3"/>
    <property type="match status" value="1"/>
</dbReference>
<comment type="caution">
    <text evidence="17">The sequence shown here is derived from an EMBL/GenBank/DDBJ whole genome shotgun (WGS) entry which is preliminary data.</text>
</comment>